<protein>
    <submittedName>
        <fullName evidence="2">Uncharacterized protein</fullName>
    </submittedName>
</protein>
<gene>
    <name evidence="2" type="ORF">MNB_SV-8-175</name>
</gene>
<feature type="transmembrane region" description="Helical" evidence="1">
    <location>
        <begin position="39"/>
        <end position="61"/>
    </location>
</feature>
<proteinExistence type="predicted"/>
<sequence>MSEHSLEKSISVGYIVIAYIIFALLLFLINWSIGGLFKSSSIVTLTAYTLFATAASALVTLPIRGAYNRIKKYPYLYKWTNTFLYASVSFFLLSPLLIYFLV</sequence>
<keyword evidence="1" id="KW-0472">Membrane</keyword>
<name>A0A1W1CB17_9ZZZZ</name>
<feature type="transmembrane region" description="Helical" evidence="1">
    <location>
        <begin position="12"/>
        <end position="33"/>
    </location>
</feature>
<organism evidence="2">
    <name type="scientific">hydrothermal vent metagenome</name>
    <dbReference type="NCBI Taxonomy" id="652676"/>
    <lineage>
        <taxon>unclassified sequences</taxon>
        <taxon>metagenomes</taxon>
        <taxon>ecological metagenomes</taxon>
    </lineage>
</organism>
<keyword evidence="1" id="KW-0812">Transmembrane</keyword>
<evidence type="ECO:0000256" key="1">
    <source>
        <dbReference type="SAM" id="Phobius"/>
    </source>
</evidence>
<evidence type="ECO:0000313" key="2">
    <source>
        <dbReference type="EMBL" id="SFV62891.1"/>
    </source>
</evidence>
<accession>A0A1W1CB17</accession>
<reference evidence="2" key="1">
    <citation type="submission" date="2016-10" db="EMBL/GenBank/DDBJ databases">
        <authorList>
            <person name="de Groot N.N."/>
        </authorList>
    </citation>
    <scope>NUCLEOTIDE SEQUENCE</scope>
</reference>
<keyword evidence="1" id="KW-1133">Transmembrane helix</keyword>
<dbReference type="AlphaFoldDB" id="A0A1W1CB17"/>
<dbReference type="EMBL" id="FPHD01000061">
    <property type="protein sequence ID" value="SFV62891.1"/>
    <property type="molecule type" value="Genomic_DNA"/>
</dbReference>
<feature type="transmembrane region" description="Helical" evidence="1">
    <location>
        <begin position="82"/>
        <end position="101"/>
    </location>
</feature>